<dbReference type="InterPro" id="IPR013087">
    <property type="entry name" value="Znf_C2H2_type"/>
</dbReference>
<feature type="region of interest" description="Disordered" evidence="2">
    <location>
        <begin position="439"/>
        <end position="482"/>
    </location>
</feature>
<dbReference type="OrthoDB" id="8922241at2759"/>
<keyword evidence="5" id="KW-1185">Reference proteome</keyword>
<sequence length="655" mass="72300">MNLSTPRSAADKYDEPRLAIAAFILEETCAHAYERILFEAGEGRGVRISPVAQCCIPASNALCCPQTIRTWRLLMTLTGRTKGTGKPGMIHDTHAFGVFCSLLNGDVLRAVLGGGLGNVDRDLLRFFARQYCCRSSSHINPNTQMRTTRTTSTSNVSACRTCTSESSGLETPTRTNTHTHARLLCTSFRPSEDRARSVLHTGGMPPPLEGDVAYNVNYNYTPGNMMTLSSGQYQHPVTPGELDAHGGYVFDHPSTHAGYAAAPHEPVALMRRPIEDVYCTAPQAPSNGAHTCHDIHKMRTGPYECRRGLSPTHGHPPAVPYMAQRDATSHDPPSSVPRACRPPTDGPAYPPPAPVPVPAPSVPEAYFFWPPTFDTSHGGHHHEAPTPWDHIGSCTLPEVPPMQFSAQPLAQSYPTPEYAGADAPCEGYGMMDMPFLDFQPGQHQEPGWTDSSLRTRSNYQRSRRNRHEGSNPLVHQTHRSGHEVRQTLKNNIGRTQANDLGDEEIPGLSAQRYLPMPPRGPSTPPPATSARGNRGGMKAKAKAKTQTLRPAPAKRTRRKIPPPPGMPKVRKVGANRYGCPHEGCNKDYSRAYDVKRHYWDHVDDKLIWVCMECLGVYTRYDNALKHFKLVHNREALDEDILMIQCTTEQIALWGV</sequence>
<keyword evidence="1" id="KW-0479">Metal-binding</keyword>
<proteinExistence type="predicted"/>
<feature type="compositionally biased region" description="Polar residues" evidence="2">
    <location>
        <begin position="449"/>
        <end position="460"/>
    </location>
</feature>
<gene>
    <name evidence="4" type="ORF">EVG20_g1479</name>
</gene>
<organism evidence="4 5">
    <name type="scientific">Dentipellis fragilis</name>
    <dbReference type="NCBI Taxonomy" id="205917"/>
    <lineage>
        <taxon>Eukaryota</taxon>
        <taxon>Fungi</taxon>
        <taxon>Dikarya</taxon>
        <taxon>Basidiomycota</taxon>
        <taxon>Agaricomycotina</taxon>
        <taxon>Agaricomycetes</taxon>
        <taxon>Russulales</taxon>
        <taxon>Hericiaceae</taxon>
        <taxon>Dentipellis</taxon>
    </lineage>
</organism>
<evidence type="ECO:0000256" key="1">
    <source>
        <dbReference type="PROSITE-ProRule" id="PRU00042"/>
    </source>
</evidence>
<reference evidence="4 5" key="1">
    <citation type="submission" date="2019-02" db="EMBL/GenBank/DDBJ databases">
        <title>Genome sequencing of the rare red list fungi Dentipellis fragilis.</title>
        <authorList>
            <person name="Buettner E."/>
            <person name="Kellner H."/>
        </authorList>
    </citation>
    <scope>NUCLEOTIDE SEQUENCE [LARGE SCALE GENOMIC DNA]</scope>
    <source>
        <strain evidence="4 5">DSM 105465</strain>
    </source>
</reference>
<dbReference type="Proteomes" id="UP000298327">
    <property type="component" value="Unassembled WGS sequence"/>
</dbReference>
<evidence type="ECO:0000259" key="3">
    <source>
        <dbReference type="PROSITE" id="PS50157"/>
    </source>
</evidence>
<keyword evidence="1" id="KW-0863">Zinc-finger</keyword>
<dbReference type="EMBL" id="SEOQ01000047">
    <property type="protein sequence ID" value="TFY71524.1"/>
    <property type="molecule type" value="Genomic_DNA"/>
</dbReference>
<feature type="compositionally biased region" description="Pro residues" evidence="2">
    <location>
        <begin position="515"/>
        <end position="527"/>
    </location>
</feature>
<accession>A0A4Y9ZAQ2</accession>
<dbReference type="AlphaFoldDB" id="A0A4Y9ZAQ2"/>
<dbReference type="PROSITE" id="PS00028">
    <property type="entry name" value="ZINC_FINGER_C2H2_1"/>
    <property type="match status" value="2"/>
</dbReference>
<evidence type="ECO:0000313" key="5">
    <source>
        <dbReference type="Proteomes" id="UP000298327"/>
    </source>
</evidence>
<name>A0A4Y9ZAQ2_9AGAM</name>
<feature type="domain" description="C2H2-type" evidence="3">
    <location>
        <begin position="577"/>
        <end position="606"/>
    </location>
</feature>
<comment type="caution">
    <text evidence="4">The sequence shown here is derived from an EMBL/GenBank/DDBJ whole genome shotgun (WGS) entry which is preliminary data.</text>
</comment>
<dbReference type="Gene3D" id="3.30.160.60">
    <property type="entry name" value="Classic Zinc Finger"/>
    <property type="match status" value="1"/>
</dbReference>
<dbReference type="GO" id="GO:0008270">
    <property type="term" value="F:zinc ion binding"/>
    <property type="evidence" value="ECO:0007669"/>
    <property type="project" value="UniProtKB-KW"/>
</dbReference>
<evidence type="ECO:0000313" key="4">
    <source>
        <dbReference type="EMBL" id="TFY71524.1"/>
    </source>
</evidence>
<dbReference type="SMART" id="SM00355">
    <property type="entry name" value="ZnF_C2H2"/>
    <property type="match status" value="2"/>
</dbReference>
<evidence type="ECO:0000256" key="2">
    <source>
        <dbReference type="SAM" id="MobiDB-lite"/>
    </source>
</evidence>
<feature type="region of interest" description="Disordered" evidence="2">
    <location>
        <begin position="304"/>
        <end position="351"/>
    </location>
</feature>
<protein>
    <recommendedName>
        <fullName evidence="3">C2H2-type domain-containing protein</fullName>
    </recommendedName>
</protein>
<dbReference type="PROSITE" id="PS50157">
    <property type="entry name" value="ZINC_FINGER_C2H2_2"/>
    <property type="match status" value="1"/>
</dbReference>
<feature type="region of interest" description="Disordered" evidence="2">
    <location>
        <begin position="513"/>
        <end position="573"/>
    </location>
</feature>
<keyword evidence="1" id="KW-0862">Zinc</keyword>